<feature type="non-terminal residue" evidence="1">
    <location>
        <position position="1"/>
    </location>
</feature>
<sequence>TKIYREKLKDAPPNTRLRRRTLTKLQLAQPTATSGAPAPVLTPSSAVSLVPTLFSLLHCFPSFVPSLVRRYAFRCGLISGVAARKVEFWSGGEACLELERGWSLRCCSLRSRSDLARSALLVVRRAQWWCSGLTLLLLSSPVRDCCGRLRFWVLVVCLGGGGELLPADSLCRWLRLVLVARRLDRQTYVESSVLEGCPLCECAGPWCCRPGLLSRWRLGSRWLWRAYHPLASPNKSGFLACCYGVCGLVGLLSSIGPMLRQVFGWSAGATSIVVCCNFLPHDASVLDAHRRTSVVGEFFGGELGEANIYRLVTHGVQYRLNTVFRNACRTLQVALLSPSTFRAGSWFWV</sequence>
<reference evidence="1 2" key="1">
    <citation type="submission" date="2021-03" db="EMBL/GenBank/DDBJ databases">
        <authorList>
            <person name="King G.J."/>
            <person name="Bancroft I."/>
            <person name="Baten A."/>
            <person name="Bloomfield J."/>
            <person name="Borpatragohain P."/>
            <person name="He Z."/>
            <person name="Irish N."/>
            <person name="Irwin J."/>
            <person name="Liu K."/>
            <person name="Mauleon R.P."/>
            <person name="Moore J."/>
            <person name="Morris R."/>
            <person name="Ostergaard L."/>
            <person name="Wang B."/>
            <person name="Wells R."/>
        </authorList>
    </citation>
    <scope>NUCLEOTIDE SEQUENCE [LARGE SCALE GENOMIC DNA]</scope>
    <source>
        <strain evidence="1">R-o-18</strain>
        <tissue evidence="1">Leaf</tissue>
    </source>
</reference>
<comment type="caution">
    <text evidence="1">The sequence shown here is derived from an EMBL/GenBank/DDBJ whole genome shotgun (WGS) entry which is preliminary data.</text>
</comment>
<dbReference type="EMBL" id="JADBGQ010000001">
    <property type="protein sequence ID" value="KAG5416075.1"/>
    <property type="molecule type" value="Genomic_DNA"/>
</dbReference>
<gene>
    <name evidence="1" type="primary">A01g510540.1_BraROA</name>
    <name evidence="1" type="ORF">IGI04_003642</name>
</gene>
<evidence type="ECO:0000313" key="2">
    <source>
        <dbReference type="Proteomes" id="UP000823674"/>
    </source>
</evidence>
<dbReference type="Proteomes" id="UP000823674">
    <property type="component" value="Chromosome A01"/>
</dbReference>
<keyword evidence="2" id="KW-1185">Reference proteome</keyword>
<proteinExistence type="predicted"/>
<accession>A0ABQ7NZ09</accession>
<evidence type="ECO:0000313" key="1">
    <source>
        <dbReference type="EMBL" id="KAG5416075.1"/>
    </source>
</evidence>
<organism evidence="1 2">
    <name type="scientific">Brassica rapa subsp. trilocularis</name>
    <dbReference type="NCBI Taxonomy" id="1813537"/>
    <lineage>
        <taxon>Eukaryota</taxon>
        <taxon>Viridiplantae</taxon>
        <taxon>Streptophyta</taxon>
        <taxon>Embryophyta</taxon>
        <taxon>Tracheophyta</taxon>
        <taxon>Spermatophyta</taxon>
        <taxon>Magnoliopsida</taxon>
        <taxon>eudicotyledons</taxon>
        <taxon>Gunneridae</taxon>
        <taxon>Pentapetalae</taxon>
        <taxon>rosids</taxon>
        <taxon>malvids</taxon>
        <taxon>Brassicales</taxon>
        <taxon>Brassicaceae</taxon>
        <taxon>Brassiceae</taxon>
        <taxon>Brassica</taxon>
    </lineage>
</organism>
<name>A0ABQ7NZ09_BRACM</name>
<protein>
    <submittedName>
        <fullName evidence="1">Uncharacterized protein</fullName>
    </submittedName>
</protein>